<keyword evidence="4" id="KW-1185">Reference proteome</keyword>
<proteinExistence type="predicted"/>
<evidence type="ECO:0000256" key="1">
    <source>
        <dbReference type="ARBA" id="ARBA00023270"/>
    </source>
</evidence>
<dbReference type="RefSeq" id="XP_035347342.1">
    <property type="nucleotide sequence ID" value="XM_035491449.1"/>
</dbReference>
<evidence type="ECO:0000256" key="2">
    <source>
        <dbReference type="RuleBase" id="RU000501"/>
    </source>
</evidence>
<comment type="pathway">
    <text evidence="2">Carbohydrate degradation; pentose phosphate pathway; D-glyceraldehyde 3-phosphate and beta-D-fructose 6-phosphate from D-ribose 5-phosphate and D-xylulose 5-phosphate (non-oxidative stage): step 2/3.</text>
</comment>
<evidence type="ECO:0000313" key="3">
    <source>
        <dbReference type="EMBL" id="QKX61167.1"/>
    </source>
</evidence>
<dbReference type="Pfam" id="PF00923">
    <property type="entry name" value="TAL_FSA"/>
    <property type="match status" value="1"/>
</dbReference>
<keyword evidence="2" id="KW-0570">Pentose shunt</keyword>
<reference evidence="4" key="1">
    <citation type="submission" date="2020-06" db="EMBL/GenBank/DDBJ databases">
        <title>A chromosome-scale genome assembly of Talaromyces rugulosus W13939.</title>
        <authorList>
            <person name="Wang B."/>
            <person name="Guo L."/>
            <person name="Ye K."/>
            <person name="Wang L."/>
        </authorList>
    </citation>
    <scope>NUCLEOTIDE SEQUENCE [LARGE SCALE GENOMIC DNA]</scope>
    <source>
        <strain evidence="4">W13939</strain>
    </source>
</reference>
<accession>A0A7H8R4Q1</accession>
<dbReference type="InterPro" id="IPR018225">
    <property type="entry name" value="Transaldolase_AS"/>
</dbReference>
<comment type="function">
    <text evidence="2">Catalyzes the rate-limiting step of the non-oxidative phase in the pentose phosphate pathway. Catalyzes the reversible conversion of sedheptulose-7-phosphate and D-glyceraldehyde 3-phosphate into erythrose-4-phosphate and beta-D-fructose 6-phosphate.</text>
</comment>
<keyword evidence="2" id="KW-0808">Transferase</keyword>
<comment type="catalytic activity">
    <reaction evidence="2">
        <text>D-sedoheptulose 7-phosphate + D-glyceraldehyde 3-phosphate = D-erythrose 4-phosphate + beta-D-fructose 6-phosphate</text>
        <dbReference type="Rhea" id="RHEA:17053"/>
        <dbReference type="ChEBI" id="CHEBI:16897"/>
        <dbReference type="ChEBI" id="CHEBI:57483"/>
        <dbReference type="ChEBI" id="CHEBI:57634"/>
        <dbReference type="ChEBI" id="CHEBI:59776"/>
        <dbReference type="EC" id="2.2.1.2"/>
    </reaction>
</comment>
<dbReference type="GO" id="GO:0004801">
    <property type="term" value="F:transaldolase activity"/>
    <property type="evidence" value="ECO:0007669"/>
    <property type="project" value="UniProtKB-EC"/>
</dbReference>
<evidence type="ECO:0000313" key="4">
    <source>
        <dbReference type="Proteomes" id="UP000509510"/>
    </source>
</evidence>
<dbReference type="Gene3D" id="3.20.20.70">
    <property type="entry name" value="Aldolase class I"/>
    <property type="match status" value="1"/>
</dbReference>
<dbReference type="KEGG" id="trg:TRUGW13939_08314"/>
<dbReference type="PANTHER" id="PTHR10683">
    <property type="entry name" value="TRANSALDOLASE"/>
    <property type="match status" value="1"/>
</dbReference>
<dbReference type="Proteomes" id="UP000509510">
    <property type="component" value="Chromosome IV"/>
</dbReference>
<dbReference type="AlphaFoldDB" id="A0A7H8R4Q1"/>
<dbReference type="PANTHER" id="PTHR10683:SF34">
    <property type="entry name" value="TRANSALDOLASE"/>
    <property type="match status" value="1"/>
</dbReference>
<dbReference type="GO" id="GO:0009052">
    <property type="term" value="P:pentose-phosphate shunt, non-oxidative branch"/>
    <property type="evidence" value="ECO:0007669"/>
    <property type="project" value="TreeGrafter"/>
</dbReference>
<dbReference type="EC" id="2.2.1.2" evidence="2"/>
<dbReference type="SUPFAM" id="SSF51569">
    <property type="entry name" value="Aldolase"/>
    <property type="match status" value="1"/>
</dbReference>
<keyword evidence="1" id="KW-0704">Schiff base</keyword>
<organism evidence="3 4">
    <name type="scientific">Talaromyces rugulosus</name>
    <name type="common">Penicillium rugulosum</name>
    <dbReference type="NCBI Taxonomy" id="121627"/>
    <lineage>
        <taxon>Eukaryota</taxon>
        <taxon>Fungi</taxon>
        <taxon>Dikarya</taxon>
        <taxon>Ascomycota</taxon>
        <taxon>Pezizomycotina</taxon>
        <taxon>Eurotiomycetes</taxon>
        <taxon>Eurotiomycetidae</taxon>
        <taxon>Eurotiales</taxon>
        <taxon>Trichocomaceae</taxon>
        <taxon>Talaromyces</taxon>
        <taxon>Talaromyces sect. Islandici</taxon>
    </lineage>
</organism>
<dbReference type="EMBL" id="CP055901">
    <property type="protein sequence ID" value="QKX61167.1"/>
    <property type="molecule type" value="Genomic_DNA"/>
</dbReference>
<name>A0A7H8R4Q1_TALRU</name>
<dbReference type="InterPro" id="IPR001585">
    <property type="entry name" value="TAL/FSA"/>
</dbReference>
<sequence length="339" mass="37105">MADSPDSALAYLRSRSLVDCDTLDAKVARMLGPFQDCTSNQAIAFSELSKPEHKELIAESHLKAGTLLRLMAQSKDPRFAGIELDELAVEIATVKLAIQVTPYLHGRVHVQTNPYYAYSIEKTIANAFRKGIVHLFKDLAPGWDSSRISIKIPCTWEGMIACRTLQLAGVHTLATTLFSITQAVLAAEVGCTYVAPYVNQLKVHFEPGFVDPNKLFSLCHLIQSYYKSINAVTQVLPASLTSTDEVLALAGVDHITVAPPLLQLLSRPDCGIPGSVFDNAASEIPPPLKQPLYMKDEAAYRIAFTRDLAGASEEKLSQAINIFCDMQDKLIALIKSKSE</sequence>
<dbReference type="OrthoDB" id="1711136at2759"/>
<dbReference type="InterPro" id="IPR013785">
    <property type="entry name" value="Aldolase_TIM"/>
</dbReference>
<gene>
    <name evidence="3" type="ORF">TRUGW13939_08314</name>
</gene>
<dbReference type="GeneID" id="55995803"/>
<protein>
    <recommendedName>
        <fullName evidence="2">Transaldolase</fullName>
        <ecNumber evidence="2">2.2.1.2</ecNumber>
    </recommendedName>
</protein>
<dbReference type="PROSITE" id="PS00958">
    <property type="entry name" value="TRANSALDOLASE_2"/>
    <property type="match status" value="1"/>
</dbReference>
<dbReference type="GO" id="GO:0005975">
    <property type="term" value="P:carbohydrate metabolic process"/>
    <property type="evidence" value="ECO:0007669"/>
    <property type="project" value="InterPro"/>
</dbReference>
<dbReference type="UniPathway" id="UPA00115">
    <property type="reaction ID" value="UER00414"/>
</dbReference>